<dbReference type="InterPro" id="IPR013783">
    <property type="entry name" value="Ig-like_fold"/>
</dbReference>
<proteinExistence type="predicted"/>
<dbReference type="GO" id="GO:0005975">
    <property type="term" value="P:carbohydrate metabolic process"/>
    <property type="evidence" value="ECO:0007669"/>
    <property type="project" value="UniProtKB-ARBA"/>
</dbReference>
<dbReference type="KEGG" id="ndk:I601_1735"/>
<dbReference type="InterPro" id="IPR000601">
    <property type="entry name" value="PKD_dom"/>
</dbReference>
<protein>
    <recommendedName>
        <fullName evidence="2">PKD domain-containing protein</fullName>
    </recommendedName>
</protein>
<organism evidence="3 4">
    <name type="scientific">Nocardioides dokdonensis FR1436</name>
    <dbReference type="NCBI Taxonomy" id="1300347"/>
    <lineage>
        <taxon>Bacteria</taxon>
        <taxon>Bacillati</taxon>
        <taxon>Actinomycetota</taxon>
        <taxon>Actinomycetes</taxon>
        <taxon>Propionibacteriales</taxon>
        <taxon>Nocardioidaceae</taxon>
        <taxon>Nocardioides</taxon>
    </lineage>
</organism>
<name>A0A1A9GJC6_9ACTN</name>
<accession>A0A1A9GJC6</accession>
<evidence type="ECO:0000259" key="2">
    <source>
        <dbReference type="PROSITE" id="PS50093"/>
    </source>
</evidence>
<dbReference type="PROSITE" id="PS50093">
    <property type="entry name" value="PKD"/>
    <property type="match status" value="1"/>
</dbReference>
<evidence type="ECO:0000256" key="1">
    <source>
        <dbReference type="SAM" id="SignalP"/>
    </source>
</evidence>
<keyword evidence="1" id="KW-0732">Signal</keyword>
<dbReference type="InterPro" id="IPR035986">
    <property type="entry name" value="PKD_dom_sf"/>
</dbReference>
<gene>
    <name evidence="3" type="ORF">I601_1735</name>
</gene>
<dbReference type="PATRIC" id="fig|1300347.3.peg.1734"/>
<dbReference type="STRING" id="1300347.I601_1735"/>
<reference evidence="3 4" key="1">
    <citation type="submission" date="2016-03" db="EMBL/GenBank/DDBJ databases">
        <title>Complete genome sequence of a soil Actinobacterium, Nocardioides dokdonensis FR1436.</title>
        <authorList>
            <person name="Kwon S.-K."/>
            <person name="Kim K."/>
            <person name="Kim J.F."/>
        </authorList>
    </citation>
    <scope>NUCLEOTIDE SEQUENCE [LARGE SCALE GENOMIC DNA]</scope>
    <source>
        <strain evidence="3 4">FR1436</strain>
    </source>
</reference>
<keyword evidence="4" id="KW-1185">Reference proteome</keyword>
<dbReference type="AlphaFoldDB" id="A0A1A9GJC6"/>
<feature type="domain" description="PKD" evidence="2">
    <location>
        <begin position="191"/>
        <end position="241"/>
    </location>
</feature>
<dbReference type="EMBL" id="CP015079">
    <property type="protein sequence ID" value="ANH38166.1"/>
    <property type="molecule type" value="Genomic_DNA"/>
</dbReference>
<dbReference type="Gene3D" id="2.60.40.10">
    <property type="entry name" value="Immunoglobulins"/>
    <property type="match status" value="1"/>
</dbReference>
<evidence type="ECO:0000313" key="4">
    <source>
        <dbReference type="Proteomes" id="UP000077868"/>
    </source>
</evidence>
<sequence>MRTAAAILLLLVVGAGAASGDDPAGPTVAGSDATDSFNAAATQTTDAYGSASSLSPAAGGSSNGMTYVVDPICQRDDGVVQPTAFGCEGPLLCGSDGIMHTVTATLPSGSTAYSGVTCVEPGDPAATTAPILTPGRILEAFKRIPLPEAPLNIQPPDGETLVNFDTILHTQAEPFQESVRLLGRQITFDITPTTFTWALGDGESMTTTDPGRAYAKGVPMDQYVSHRYTEAGSVTLQLTTTWGARWRLGSGPWRDVDGTVTMTSPAEDLQVRTAQPQLVSYD</sequence>
<feature type="signal peptide" evidence="1">
    <location>
        <begin position="1"/>
        <end position="20"/>
    </location>
</feature>
<dbReference type="Proteomes" id="UP000077868">
    <property type="component" value="Chromosome"/>
</dbReference>
<feature type="chain" id="PRO_5008388386" description="PKD domain-containing protein" evidence="1">
    <location>
        <begin position="21"/>
        <end position="282"/>
    </location>
</feature>
<evidence type="ECO:0000313" key="3">
    <source>
        <dbReference type="EMBL" id="ANH38166.1"/>
    </source>
</evidence>
<dbReference type="SUPFAM" id="SSF49299">
    <property type="entry name" value="PKD domain"/>
    <property type="match status" value="1"/>
</dbReference>